<reference evidence="3 4" key="1">
    <citation type="submission" date="2018-07" db="EMBL/GenBank/DDBJ databases">
        <title>a novel species of Sphingomonas isolated from the rhizosphere soil of Araceae plant.</title>
        <authorList>
            <person name="Zhiyong W."/>
            <person name="Qinglan Z."/>
            <person name="Zhiwei F."/>
            <person name="Ding X."/>
            <person name="Gejiao W."/>
            <person name="Shixue Z."/>
        </authorList>
    </citation>
    <scope>NUCLEOTIDE SEQUENCE [LARGE SCALE GENOMIC DNA]</scope>
    <source>
        <strain evidence="3 4">WZY 27</strain>
    </source>
</reference>
<name>A0A369W0D4_9SPHN</name>
<evidence type="ECO:0000259" key="2">
    <source>
        <dbReference type="Pfam" id="PF13193"/>
    </source>
</evidence>
<evidence type="ECO:0000313" key="3">
    <source>
        <dbReference type="EMBL" id="RDE07345.1"/>
    </source>
</evidence>
<dbReference type="PROSITE" id="PS00455">
    <property type="entry name" value="AMP_BINDING"/>
    <property type="match status" value="1"/>
</dbReference>
<evidence type="ECO:0000259" key="1">
    <source>
        <dbReference type="Pfam" id="PF00501"/>
    </source>
</evidence>
<feature type="domain" description="AMP-dependent synthetase/ligase" evidence="1">
    <location>
        <begin position="13"/>
        <end position="390"/>
    </location>
</feature>
<dbReference type="PANTHER" id="PTHR43767">
    <property type="entry name" value="LONG-CHAIN-FATTY-ACID--COA LIGASE"/>
    <property type="match status" value="1"/>
</dbReference>
<dbReference type="PANTHER" id="PTHR43767:SF11">
    <property type="entry name" value="MEDIUM-CHAIN-FATTY-ACID--COA LIGASE"/>
    <property type="match status" value="1"/>
</dbReference>
<dbReference type="Gene3D" id="3.40.50.12780">
    <property type="entry name" value="N-terminal domain of ligase-like"/>
    <property type="match status" value="1"/>
</dbReference>
<dbReference type="GO" id="GO:0016877">
    <property type="term" value="F:ligase activity, forming carbon-sulfur bonds"/>
    <property type="evidence" value="ECO:0007669"/>
    <property type="project" value="UniProtKB-ARBA"/>
</dbReference>
<dbReference type="SUPFAM" id="SSF56801">
    <property type="entry name" value="Acetyl-CoA synthetase-like"/>
    <property type="match status" value="1"/>
</dbReference>
<evidence type="ECO:0000313" key="4">
    <source>
        <dbReference type="Proteomes" id="UP000253918"/>
    </source>
</evidence>
<dbReference type="AlphaFoldDB" id="A0A369W0D4"/>
<feature type="domain" description="AMP-binding enzyme C-terminal" evidence="2">
    <location>
        <begin position="438"/>
        <end position="513"/>
    </location>
</feature>
<dbReference type="InterPro" id="IPR000873">
    <property type="entry name" value="AMP-dep_synth/lig_dom"/>
</dbReference>
<dbReference type="InterPro" id="IPR050237">
    <property type="entry name" value="ATP-dep_AMP-bd_enzyme"/>
</dbReference>
<organism evidence="3 4">
    <name type="scientific">Sphingomonas aracearum</name>
    <dbReference type="NCBI Taxonomy" id="2283317"/>
    <lineage>
        <taxon>Bacteria</taxon>
        <taxon>Pseudomonadati</taxon>
        <taxon>Pseudomonadota</taxon>
        <taxon>Alphaproteobacteria</taxon>
        <taxon>Sphingomonadales</taxon>
        <taxon>Sphingomonadaceae</taxon>
        <taxon>Sphingomonas</taxon>
    </lineage>
</organism>
<dbReference type="InterPro" id="IPR025110">
    <property type="entry name" value="AMP-bd_C"/>
</dbReference>
<dbReference type="Pfam" id="PF00501">
    <property type="entry name" value="AMP-binding"/>
    <property type="match status" value="1"/>
</dbReference>
<dbReference type="Pfam" id="PF13193">
    <property type="entry name" value="AMP-binding_C"/>
    <property type="match status" value="1"/>
</dbReference>
<proteinExistence type="predicted"/>
<comment type="caution">
    <text evidence="3">The sequence shown here is derived from an EMBL/GenBank/DDBJ whole genome shotgun (WGS) entry which is preliminary data.</text>
</comment>
<dbReference type="OrthoDB" id="9803968at2"/>
<dbReference type="InterPro" id="IPR020845">
    <property type="entry name" value="AMP-binding_CS"/>
</dbReference>
<keyword evidence="4" id="KW-1185">Reference proteome</keyword>
<accession>A0A369W0D4</accession>
<dbReference type="Gene3D" id="3.30.300.30">
    <property type="match status" value="1"/>
</dbReference>
<sequence length="524" mass="55636">MQPFPLLLHKFIDHAAKWHGDTAIVTGSGPSPARIGYAGLRERSMRLSGAFAALGLKTGDRIATLAWNTQGHMESWYAALGLGVTCHTLNPRIAPAQMIEMVTQAQDRVLVASADQADTVEAIAAACPTIAHVVILDEPSTAELKRPVLARARLWEQQELMDERGGHVAWGGFDEETEAGLCFTSGTTGAPKGVLYTHRSNYLQTLTVLQADVMALTARDVVLAAVPMFHANGWGLAFAAPAAGATFVLPGRLTDGARMAALIRGEGVTVAIGVATVWLGLIDHLEASGGDLPTLNRVILGGAPVPQALMDRIEQRLGVTVQTSWGMTELSPLGTISPVGANNRDARRSGRAPVGVDLCVADAEGVPLARQRGAEGRLLVKGASVIDRYFGQDEPATDAAGWFDTGDLAVIDANGNLQITGRSKDLIKSGGEWINPGEIEAIVGALPAVGLVAVIGRTDPKWGERPVVVVEERAGERLGENDVRQALDGRIPRWWMPDAVVLLDAMPLAHTGKIDKARLRRELG</sequence>
<protein>
    <submittedName>
        <fullName evidence="3">AMP-dependent synthetase</fullName>
    </submittedName>
</protein>
<dbReference type="InterPro" id="IPR042099">
    <property type="entry name" value="ANL_N_sf"/>
</dbReference>
<gene>
    <name evidence="3" type="ORF">DVW87_06905</name>
</gene>
<dbReference type="InterPro" id="IPR045851">
    <property type="entry name" value="AMP-bd_C_sf"/>
</dbReference>
<dbReference type="RefSeq" id="WP_114686925.1">
    <property type="nucleotide sequence ID" value="NZ_QQNB01000001.1"/>
</dbReference>
<dbReference type="Proteomes" id="UP000253918">
    <property type="component" value="Unassembled WGS sequence"/>
</dbReference>
<dbReference type="EMBL" id="QQNB01000001">
    <property type="protein sequence ID" value="RDE07345.1"/>
    <property type="molecule type" value="Genomic_DNA"/>
</dbReference>